<reference evidence="9 10" key="1">
    <citation type="journal article" date="2012" name="Fungal Genet. Biol.">
        <title>The genome of the xerotolerant mold Wallemia sebi reveals adaptations to osmotic stress and suggests cryptic sexual reproduction.</title>
        <authorList>
            <person name="Padamsee M."/>
            <person name="Kumar T.K.A."/>
            <person name="Riley R."/>
            <person name="Binder M."/>
            <person name="Boyd A."/>
            <person name="Calvo A.M."/>
            <person name="Furukawa K."/>
            <person name="Hesse C."/>
            <person name="Hohmann S."/>
            <person name="James T.Y."/>
            <person name="LaButti K."/>
            <person name="Lapidus A."/>
            <person name="Lindquist E."/>
            <person name="Lucas S."/>
            <person name="Miller K."/>
            <person name="Shantappa S."/>
            <person name="Grigoriev I.V."/>
            <person name="Hibbett D.S."/>
            <person name="McLaughlin D.J."/>
            <person name="Spatafora J.W."/>
            <person name="Aime M.C."/>
        </authorList>
    </citation>
    <scope>NUCLEOTIDE SEQUENCE [LARGE SCALE GENOMIC DNA]</scope>
    <source>
        <strain evidence="10">ATCC MYA-4683 / CBS 633.66</strain>
    </source>
</reference>
<keyword evidence="3" id="KW-0813">Transport</keyword>
<evidence type="ECO:0000256" key="8">
    <source>
        <dbReference type="RuleBase" id="RU361113"/>
    </source>
</evidence>
<dbReference type="OMA" id="ATILYCE"/>
<sequence length="365" mass="39479">MHSPSLATTIMSSILIIGTFAIFGLINNLVYVIILSAALDMNTTPGLTALANILPSLIVKILVPYLNSTKAKFGKRVLFISITTSIGMLIVALSSTVPLKLIGIALTSTASSGVGDMTFLQLAAQYRALAYYASGTGLAGVIGSSAWLILRKMGVVEGLLLSATFPTLQLITYFFMLPQAPSNDDTEDGTFNRLSIEEKKEVGKDLLRPYMLPLFTVYLFEYSINQGVAPALSYDNRTNRDTYPVYQLLYQIGVFLSRSSHLFNVGHLSRKQLALPSVIQGCIFLLLLIESVVKQIGYYVVCTIILVEGLMGGLSYVNVFHHTSTEYKNAAAHTREYAIGLVSLSDGVGIVLASLLSIGLGKLLT</sequence>
<protein>
    <recommendedName>
        <fullName evidence="8">Protein BTN</fullName>
    </recommendedName>
</protein>
<evidence type="ECO:0000313" key="9">
    <source>
        <dbReference type="EMBL" id="EIM23042.1"/>
    </source>
</evidence>
<evidence type="ECO:0000256" key="1">
    <source>
        <dbReference type="ARBA" id="ARBA00004127"/>
    </source>
</evidence>
<dbReference type="Proteomes" id="UP000005242">
    <property type="component" value="Unassembled WGS sequence"/>
</dbReference>
<evidence type="ECO:0000256" key="5">
    <source>
        <dbReference type="ARBA" id="ARBA00022970"/>
    </source>
</evidence>
<dbReference type="Pfam" id="PF02487">
    <property type="entry name" value="CLN3"/>
    <property type="match status" value="2"/>
</dbReference>
<dbReference type="EMBL" id="JH668226">
    <property type="protein sequence ID" value="EIM23042.1"/>
    <property type="molecule type" value="Genomic_DNA"/>
</dbReference>
<keyword evidence="6 8" id="KW-1133">Transmembrane helix</keyword>
<gene>
    <name evidence="9" type="ORF">WALSEDRAFT_43972</name>
</gene>
<dbReference type="GO" id="GO:0051453">
    <property type="term" value="P:regulation of intracellular pH"/>
    <property type="evidence" value="ECO:0007669"/>
    <property type="project" value="TreeGrafter"/>
</dbReference>
<feature type="transmembrane region" description="Helical" evidence="8">
    <location>
        <begin position="296"/>
        <end position="317"/>
    </location>
</feature>
<dbReference type="SUPFAM" id="SSF103473">
    <property type="entry name" value="MFS general substrate transporter"/>
    <property type="match status" value="1"/>
</dbReference>
<dbReference type="GO" id="GO:0005774">
    <property type="term" value="C:vacuolar membrane"/>
    <property type="evidence" value="ECO:0007669"/>
    <property type="project" value="UniProtKB-SubCell"/>
</dbReference>
<evidence type="ECO:0000313" key="10">
    <source>
        <dbReference type="Proteomes" id="UP000005242"/>
    </source>
</evidence>
<dbReference type="InterPro" id="IPR036259">
    <property type="entry name" value="MFS_trans_sf"/>
</dbReference>
<dbReference type="FunCoup" id="I4YGF0">
    <property type="interactions" value="90"/>
</dbReference>
<organism evidence="9 10">
    <name type="scientific">Wallemia mellicola (strain ATCC MYA-4683 / CBS 633.66)</name>
    <name type="common">Wallemia sebi (CBS 633.66)</name>
    <dbReference type="NCBI Taxonomy" id="671144"/>
    <lineage>
        <taxon>Eukaryota</taxon>
        <taxon>Fungi</taxon>
        <taxon>Dikarya</taxon>
        <taxon>Basidiomycota</taxon>
        <taxon>Wallemiomycotina</taxon>
        <taxon>Wallemiomycetes</taxon>
        <taxon>Wallemiales</taxon>
        <taxon>Wallemiaceae</taxon>
        <taxon>Wallemia</taxon>
    </lineage>
</organism>
<dbReference type="eggNOG" id="KOG3880">
    <property type="taxonomic scope" value="Eukaryota"/>
</dbReference>
<comment type="subcellular location">
    <subcellularLocation>
        <location evidence="1">Endomembrane system</location>
        <topology evidence="1">Multi-pass membrane protein</topology>
    </subcellularLocation>
    <subcellularLocation>
        <location evidence="8">Vacuole membrane</location>
        <topology evidence="8">Multi-pass membrane protein</topology>
    </subcellularLocation>
</comment>
<dbReference type="PANTHER" id="PTHR10981:SF0">
    <property type="entry name" value="BATTENIN"/>
    <property type="match status" value="1"/>
</dbReference>
<keyword evidence="10" id="KW-1185">Reference proteome</keyword>
<feature type="transmembrane region" description="Helical" evidence="8">
    <location>
        <begin position="337"/>
        <end position="360"/>
    </location>
</feature>
<feature type="transmembrane region" description="Helical" evidence="8">
    <location>
        <begin position="12"/>
        <end position="34"/>
    </location>
</feature>
<dbReference type="GO" id="GO:0012505">
    <property type="term" value="C:endomembrane system"/>
    <property type="evidence" value="ECO:0007669"/>
    <property type="project" value="UniProtKB-SubCell"/>
</dbReference>
<dbReference type="GeneID" id="18472315"/>
<dbReference type="InParanoid" id="I4YGF0"/>
<evidence type="ECO:0000256" key="3">
    <source>
        <dbReference type="ARBA" id="ARBA00022448"/>
    </source>
</evidence>
<keyword evidence="8" id="KW-0926">Vacuole</keyword>
<feature type="transmembrane region" description="Helical" evidence="8">
    <location>
        <begin position="159"/>
        <end position="176"/>
    </location>
</feature>
<dbReference type="InterPro" id="IPR003492">
    <property type="entry name" value="Battenin_disease_Cln3"/>
</dbReference>
<feature type="transmembrane region" description="Helical" evidence="8">
    <location>
        <begin position="46"/>
        <end position="65"/>
    </location>
</feature>
<comment type="similarity">
    <text evidence="2 8">Belongs to the battenin family.</text>
</comment>
<dbReference type="RefSeq" id="XP_006957078.1">
    <property type="nucleotide sequence ID" value="XM_006957016.1"/>
</dbReference>
<keyword evidence="4 8" id="KW-0812">Transmembrane</keyword>
<evidence type="ECO:0000256" key="2">
    <source>
        <dbReference type="ARBA" id="ARBA00007467"/>
    </source>
</evidence>
<dbReference type="STRING" id="671144.I4YGF0"/>
<dbReference type="PANTHER" id="PTHR10981">
    <property type="entry name" value="BATTENIN"/>
    <property type="match status" value="1"/>
</dbReference>
<dbReference type="PRINTS" id="PR01315">
    <property type="entry name" value="BATTENIN"/>
</dbReference>
<dbReference type="AlphaFoldDB" id="I4YGF0"/>
<evidence type="ECO:0000256" key="4">
    <source>
        <dbReference type="ARBA" id="ARBA00022692"/>
    </source>
</evidence>
<evidence type="ECO:0000256" key="6">
    <source>
        <dbReference type="ARBA" id="ARBA00022989"/>
    </source>
</evidence>
<feature type="transmembrane region" description="Helical" evidence="8">
    <location>
        <begin position="129"/>
        <end position="150"/>
    </location>
</feature>
<feature type="transmembrane region" description="Helical" evidence="8">
    <location>
        <begin position="273"/>
        <end position="289"/>
    </location>
</feature>
<name>I4YGF0_WALMC</name>
<evidence type="ECO:0000256" key="7">
    <source>
        <dbReference type="ARBA" id="ARBA00023136"/>
    </source>
</evidence>
<dbReference type="GO" id="GO:0006865">
    <property type="term" value="P:amino acid transport"/>
    <property type="evidence" value="ECO:0007669"/>
    <property type="project" value="UniProtKB-KW"/>
</dbReference>
<dbReference type="HOGENOM" id="CLU_029663_0_0_1"/>
<proteinExistence type="inferred from homology"/>
<keyword evidence="7 8" id="KW-0472">Membrane</keyword>
<dbReference type="KEGG" id="wse:WALSEDRAFT_43972"/>
<accession>I4YGF0</accession>
<keyword evidence="5" id="KW-0029">Amino-acid transport</keyword>
<feature type="transmembrane region" description="Helical" evidence="8">
    <location>
        <begin position="77"/>
        <end position="97"/>
    </location>
</feature>